<sequence>MAKDIKVKLYSNSKQFNNEMSSITRQMKVVKSEFEANKTSVDNWGNHLKQSEAKVKFLNQTLDLQKRRVNELRKAYNDSAATKGKDAKETQNLAVRLNNANAALNKTKNQLTQTTTKMNQLHAATQRNAMTMKQFGEHMNNAGMKMRSVGMGVGIVTGVAFAGLTREIKKAYDATVSFDAGMSKVQAISGATAGELKKLDGQAQELGRTTMFTATQATEGMEKLALAGWKPKAIMEAMPGMLDLAAAGALELSTAADITSDTMQAFQISANKAGHAADVFAYAQANANTNVEQMGEAMKYIAPTANSLGWSLEEASAIVMKLADNGLKGSMATQAFGSSLVRLASPTPKATKLMKKLGMEFFDANNKMKSMPEVVAEMEKGLKGLSDKQKAAAMDTLVGKNAFKQWQIVLKEGSGTLKDLTVKLENADGAAKKMAETMMDNTRGKVIQFKSAIEGLQISLTRHLTPSLNKLVDQATEIVRGFTDLDEATQGTIAKTIAMTTAVIGVTSAVGLLTAGIGALLAFTGPVGLAIVGGTALLGALGVALYAAETHTKNLAKAQEKAKEEAVRYGDGLSEGTKKGVKGYVDLYEGAKLKMLELKNMSGEEAEKTKGEIVKAFQDMGSQVVSVLEAQKEKIANTIYDIYGVAGDAHLSEAEKISKKAIELVDKDIAKFKKASETVAKITAEYGSDMTKMPPKIAKSYQESLDIMNEGSRAFAATQEEMRQIQKNLSERDGKIMAQEAEGYLKRIGENYRKQVESANEFYNTRKTDLDKHLALYPEFQNEYDKLMLGLQAKTDQMIYEANSSFNKSTKILESNLDDRGKLIDIATRKELEREKEKVLGKLGAHYEIDEADENYYKRWKERNDKYLIDLDANTKASAQQFEKQLIEFKKANGESEEEARRSAKKIVEGSIAELEKGDDKAKVAGKKKGDAHKKGIEETKEGNKKAGSDITKSTDQALSQNKESANKHGKEKGDKHKQGLESTKGANQIAAYALSGGVSTTLGKTTDGGGGSKAGLLFKQGISSQSSAVSASAKNVASSGESGLRSVKTSSAGSDFVAGFKWAISNGNGSVWKVAWSLGKSALSALKQSIDSHSPSKETEKEGKNYAEGMAVGINKNSKKVSASAKAMAAAAQKATSEKINNLQVKFDTKKIGASTYIAELKKIQKTHKLTGDQARKIQKEIYKANQVLRKEAEANQKSVDKINKGVQSANSAYFKKVKSINDKLKKDIKKVQDDYKKELANRAESIYNQTGLFSEVKTEKVDGNKLLGNIKDQNKQFKQWQSDLDKIQKSGVSQKFVDELRSMGVGAADEITAIANLPKSKLKEYVAAWKEKHELANKEAETQMAKAKEIMEKQIKNLNDAAKKELDQAKTDWVNQIKKFGDEVKKLGDFKNSGKVLGKQTVSGLVKGLGSMKGPLEKEAKALAKTIEKTVKETLKIKSPSRLMEKDVAPFVPLGLAKGIKANLRPVLTAAKEMAKSAIPDFSDQAFAINAAAHEIKANKDMFVVVHQFKSGSLEQKVEGLERTIDKLTDFLGNVLDMQQTQIESMAERDIIVELDGREVGRGVYPEVTRLQKRSDSRVRRTPRGAFT</sequence>
<dbReference type="RefSeq" id="WP_213109362.1">
    <property type="nucleotide sequence ID" value="NZ_JAGYPJ010000001.1"/>
</dbReference>
<feature type="transmembrane region" description="Helical" evidence="4">
    <location>
        <begin position="529"/>
        <end position="548"/>
    </location>
</feature>
<feature type="domain" description="Phage tail tape measure protein" evidence="5">
    <location>
        <begin position="202"/>
        <end position="399"/>
    </location>
</feature>
<evidence type="ECO:0000256" key="2">
    <source>
        <dbReference type="SAM" id="Coils"/>
    </source>
</evidence>
<keyword evidence="1" id="KW-1188">Viral release from host cell</keyword>
<evidence type="ECO:0000313" key="6">
    <source>
        <dbReference type="EMBL" id="MBS4198620.1"/>
    </source>
</evidence>
<proteinExistence type="predicted"/>
<comment type="caution">
    <text evidence="6">The sequence shown here is derived from an EMBL/GenBank/DDBJ whole genome shotgun (WGS) entry which is preliminary data.</text>
</comment>
<organism evidence="6 7">
    <name type="scientific">Lederbergia citrisecunda</name>
    <dbReference type="NCBI Taxonomy" id="2833583"/>
    <lineage>
        <taxon>Bacteria</taxon>
        <taxon>Bacillati</taxon>
        <taxon>Bacillota</taxon>
        <taxon>Bacilli</taxon>
        <taxon>Bacillales</taxon>
        <taxon>Bacillaceae</taxon>
        <taxon>Lederbergia</taxon>
    </lineage>
</organism>
<feature type="coiled-coil region" evidence="2">
    <location>
        <begin position="1216"/>
        <end position="1243"/>
    </location>
</feature>
<feature type="compositionally biased region" description="Basic and acidic residues" evidence="3">
    <location>
        <begin position="965"/>
        <end position="980"/>
    </location>
</feature>
<evidence type="ECO:0000313" key="7">
    <source>
        <dbReference type="Proteomes" id="UP000682713"/>
    </source>
</evidence>
<feature type="coiled-coil region" evidence="2">
    <location>
        <begin position="48"/>
        <end position="124"/>
    </location>
</feature>
<dbReference type="Proteomes" id="UP000682713">
    <property type="component" value="Unassembled WGS sequence"/>
</dbReference>
<keyword evidence="2" id="KW-0175">Coiled coil</keyword>
<evidence type="ECO:0000256" key="4">
    <source>
        <dbReference type="SAM" id="Phobius"/>
    </source>
</evidence>
<evidence type="ECO:0000256" key="3">
    <source>
        <dbReference type="SAM" id="MobiDB-lite"/>
    </source>
</evidence>
<protein>
    <submittedName>
        <fullName evidence="6">Phage tail tape measure protein</fullName>
    </submittedName>
</protein>
<feature type="compositionally biased region" description="Basic and acidic residues" evidence="3">
    <location>
        <begin position="933"/>
        <end position="948"/>
    </location>
</feature>
<gene>
    <name evidence="6" type="ORF">KHA93_03020</name>
</gene>
<feature type="region of interest" description="Disordered" evidence="3">
    <location>
        <begin position="918"/>
        <end position="982"/>
    </location>
</feature>
<name>A0A942YKI8_9BACI</name>
<keyword evidence="7" id="KW-1185">Reference proteome</keyword>
<evidence type="ECO:0000259" key="5">
    <source>
        <dbReference type="Pfam" id="PF10145"/>
    </source>
</evidence>
<feature type="transmembrane region" description="Helical" evidence="4">
    <location>
        <begin position="497"/>
        <end position="522"/>
    </location>
</feature>
<keyword evidence="4" id="KW-1133">Transmembrane helix</keyword>
<dbReference type="InterPro" id="IPR010090">
    <property type="entry name" value="Phage_tape_meas"/>
</dbReference>
<reference evidence="6 7" key="1">
    <citation type="submission" date="2021-05" db="EMBL/GenBank/DDBJ databases">
        <title>Novel Bacillus species.</title>
        <authorList>
            <person name="Liu G."/>
        </authorList>
    </citation>
    <scope>NUCLEOTIDE SEQUENCE [LARGE SCALE GENOMIC DNA]</scope>
    <source>
        <strain evidence="6 7">FJAT-49732</strain>
    </source>
</reference>
<dbReference type="NCBIfam" id="TIGR01760">
    <property type="entry name" value="tape_meas_TP901"/>
    <property type="match status" value="1"/>
</dbReference>
<evidence type="ECO:0000256" key="1">
    <source>
        <dbReference type="ARBA" id="ARBA00022612"/>
    </source>
</evidence>
<dbReference type="PANTHER" id="PTHR37813:SF1">
    <property type="entry name" value="FELS-2 PROPHAGE PROTEIN"/>
    <property type="match status" value="1"/>
</dbReference>
<keyword evidence="4" id="KW-0472">Membrane</keyword>
<accession>A0A942YKI8</accession>
<keyword evidence="4" id="KW-0812">Transmembrane</keyword>
<dbReference type="EMBL" id="JAGYPJ010000001">
    <property type="protein sequence ID" value="MBS4198620.1"/>
    <property type="molecule type" value="Genomic_DNA"/>
</dbReference>
<dbReference type="Pfam" id="PF10145">
    <property type="entry name" value="PhageMin_Tail"/>
    <property type="match status" value="1"/>
</dbReference>
<dbReference type="PANTHER" id="PTHR37813">
    <property type="entry name" value="FELS-2 PROPHAGE PROTEIN"/>
    <property type="match status" value="1"/>
</dbReference>
<feature type="compositionally biased region" description="Polar residues" evidence="3">
    <location>
        <begin position="951"/>
        <end position="964"/>
    </location>
</feature>
<feature type="coiled-coil region" evidence="2">
    <location>
        <begin position="1332"/>
        <end position="1374"/>
    </location>
</feature>